<dbReference type="HAMAP" id="MF_00361">
    <property type="entry name" value="NAD_kinase"/>
    <property type="match status" value="1"/>
</dbReference>
<dbReference type="Pfam" id="PF20143">
    <property type="entry name" value="NAD_kinase_C"/>
    <property type="match status" value="1"/>
</dbReference>
<evidence type="ECO:0000256" key="4">
    <source>
        <dbReference type="ARBA" id="ARBA00023027"/>
    </source>
</evidence>
<feature type="binding site" evidence="6">
    <location>
        <begin position="199"/>
        <end position="204"/>
    </location>
    <ligand>
        <name>NAD(+)</name>
        <dbReference type="ChEBI" id="CHEBI:57540"/>
    </ligand>
</feature>
<keyword evidence="8" id="KW-1185">Reference proteome</keyword>
<dbReference type="GO" id="GO:0046872">
    <property type="term" value="F:metal ion binding"/>
    <property type="evidence" value="ECO:0007669"/>
    <property type="project" value="UniProtKB-UniRule"/>
</dbReference>
<comment type="catalytic activity">
    <reaction evidence="5 6">
        <text>NAD(+) + ATP = ADP + NADP(+) + H(+)</text>
        <dbReference type="Rhea" id="RHEA:18629"/>
        <dbReference type="ChEBI" id="CHEBI:15378"/>
        <dbReference type="ChEBI" id="CHEBI:30616"/>
        <dbReference type="ChEBI" id="CHEBI:57540"/>
        <dbReference type="ChEBI" id="CHEBI:58349"/>
        <dbReference type="ChEBI" id="CHEBI:456216"/>
        <dbReference type="EC" id="2.7.1.23"/>
    </reaction>
</comment>
<accession>A0A518BJV0</accession>
<comment type="cofactor">
    <cofactor evidence="6">
        <name>a divalent metal cation</name>
        <dbReference type="ChEBI" id="CHEBI:60240"/>
    </cofactor>
</comment>
<keyword evidence="1 6" id="KW-0808">Transferase</keyword>
<dbReference type="Proteomes" id="UP000316921">
    <property type="component" value="Chromosome"/>
</dbReference>
<dbReference type="InterPro" id="IPR002504">
    <property type="entry name" value="NADK"/>
</dbReference>
<dbReference type="EC" id="2.7.1.23" evidence="6"/>
<evidence type="ECO:0000256" key="3">
    <source>
        <dbReference type="ARBA" id="ARBA00022857"/>
    </source>
</evidence>
<feature type="binding site" evidence="6">
    <location>
        <position position="188"/>
    </location>
    <ligand>
        <name>NAD(+)</name>
        <dbReference type="ChEBI" id="CHEBI:57540"/>
    </ligand>
</feature>
<evidence type="ECO:0000313" key="8">
    <source>
        <dbReference type="Proteomes" id="UP000316921"/>
    </source>
</evidence>
<dbReference type="InterPro" id="IPR017437">
    <property type="entry name" value="ATP-NAD_kinase_PpnK-typ_C"/>
</dbReference>
<dbReference type="PANTHER" id="PTHR20275:SF0">
    <property type="entry name" value="NAD KINASE"/>
    <property type="match status" value="1"/>
</dbReference>
<dbReference type="AlphaFoldDB" id="A0A518BJV0"/>
<evidence type="ECO:0000256" key="6">
    <source>
        <dbReference type="HAMAP-Rule" id="MF_00361"/>
    </source>
</evidence>
<dbReference type="InterPro" id="IPR016064">
    <property type="entry name" value="NAD/diacylglycerol_kinase_sf"/>
</dbReference>
<keyword evidence="6" id="KW-0547">Nucleotide-binding</keyword>
<dbReference type="InterPro" id="IPR017438">
    <property type="entry name" value="ATP-NAD_kinase_N"/>
</dbReference>
<evidence type="ECO:0000256" key="5">
    <source>
        <dbReference type="ARBA" id="ARBA00047925"/>
    </source>
</evidence>
<protein>
    <recommendedName>
        <fullName evidence="6">NAD kinase</fullName>
        <ecNumber evidence="6">2.7.1.23</ecNumber>
    </recommendedName>
    <alternativeName>
        <fullName evidence="6">ATP-dependent NAD kinase</fullName>
    </alternativeName>
</protein>
<keyword evidence="2 6" id="KW-0418">Kinase</keyword>
<dbReference type="GO" id="GO:0051287">
    <property type="term" value="F:NAD binding"/>
    <property type="evidence" value="ECO:0007669"/>
    <property type="project" value="UniProtKB-ARBA"/>
</dbReference>
<dbReference type="GO" id="GO:0019674">
    <property type="term" value="P:NAD+ metabolic process"/>
    <property type="evidence" value="ECO:0007669"/>
    <property type="project" value="InterPro"/>
</dbReference>
<feature type="binding site" evidence="6">
    <location>
        <begin position="158"/>
        <end position="159"/>
    </location>
    <ligand>
        <name>NAD(+)</name>
        <dbReference type="ChEBI" id="CHEBI:57540"/>
    </ligand>
</feature>
<dbReference type="Gene3D" id="3.40.50.10330">
    <property type="entry name" value="Probable inorganic polyphosphate/atp-NAD kinase, domain 1"/>
    <property type="match status" value="1"/>
</dbReference>
<dbReference type="PANTHER" id="PTHR20275">
    <property type="entry name" value="NAD KINASE"/>
    <property type="match status" value="1"/>
</dbReference>
<keyword evidence="3 6" id="KW-0521">NADP</keyword>
<dbReference type="Pfam" id="PF01513">
    <property type="entry name" value="NAD_kinase"/>
    <property type="match status" value="1"/>
</dbReference>
<dbReference type="GO" id="GO:0005524">
    <property type="term" value="F:ATP binding"/>
    <property type="evidence" value="ECO:0007669"/>
    <property type="project" value="UniProtKB-KW"/>
</dbReference>
<feature type="active site" description="Proton acceptor" evidence="6">
    <location>
        <position position="85"/>
    </location>
</feature>
<dbReference type="RefSeq" id="WP_145065243.1">
    <property type="nucleotide sequence ID" value="NZ_CP036287.1"/>
</dbReference>
<feature type="binding site" evidence="6">
    <location>
        <position position="258"/>
    </location>
    <ligand>
        <name>NAD(+)</name>
        <dbReference type="ChEBI" id="CHEBI:57540"/>
    </ligand>
</feature>
<comment type="caution">
    <text evidence="6">Lacks conserved residue(s) required for the propagation of feature annotation.</text>
</comment>
<gene>
    <name evidence="7" type="primary">ppnK</name>
    <name evidence="6" type="synonym">nadK</name>
    <name evidence="7" type="ORF">Pla133_23230</name>
</gene>
<name>A0A518BJV0_9BACT</name>
<comment type="subcellular location">
    <subcellularLocation>
        <location evidence="6">Cytoplasm</location>
    </subcellularLocation>
</comment>
<evidence type="ECO:0000313" key="7">
    <source>
        <dbReference type="EMBL" id="QDU67245.1"/>
    </source>
</evidence>
<keyword evidence="6" id="KW-0067">ATP-binding</keyword>
<dbReference type="KEGG" id="pbap:Pla133_23230"/>
<dbReference type="GO" id="GO:0005737">
    <property type="term" value="C:cytoplasm"/>
    <property type="evidence" value="ECO:0007669"/>
    <property type="project" value="UniProtKB-SubCell"/>
</dbReference>
<dbReference type="GO" id="GO:0006741">
    <property type="term" value="P:NADP+ biosynthetic process"/>
    <property type="evidence" value="ECO:0007669"/>
    <property type="project" value="UniProtKB-UniRule"/>
</dbReference>
<keyword evidence="4 6" id="KW-0520">NAD</keyword>
<feature type="binding site" evidence="6">
    <location>
        <position position="186"/>
    </location>
    <ligand>
        <name>NAD(+)</name>
        <dbReference type="ChEBI" id="CHEBI:57540"/>
    </ligand>
</feature>
<comment type="function">
    <text evidence="6">Involved in the regulation of the intracellular balance of NAD and NADP, and is a key enzyme in the biosynthesis of NADP. Catalyzes specifically the phosphorylation on 2'-hydroxyl of the adenosine moiety of NAD to yield NADP.</text>
</comment>
<proteinExistence type="inferred from homology"/>
<dbReference type="Gene3D" id="2.60.200.30">
    <property type="entry name" value="Probable inorganic polyphosphate/atp-NAD kinase, domain 2"/>
    <property type="match status" value="1"/>
</dbReference>
<sequence>MDPTKVDARPSLRLETRVERVLVLTHSDKVAATQLAARLLPWLEERVTRVDSHGDLLSFAREREHDLECGAAIDVPDLVVVLGGDGAMLTAVRAFRDHPVPTLGINFGRVGFLASTPVTRWEETLQGVLDGEGVLEPRMRLLLRHRSAAGESQAVALNDLVVSRRPEESMLHLGLDVGVDWVTDYRADGLIVASPSGSTAYALSAGGPILAPSMLGIVVVPICSQGLSTRPIVLHPDHGLRVRLVDDGAEADIVVDGQRFATLGVGDELLLARHPVPYPLLSLPGLDPYRRLRERLGWSGEIRS</sequence>
<comment type="similarity">
    <text evidence="6">Belongs to the NAD kinase family.</text>
</comment>
<dbReference type="SUPFAM" id="SSF111331">
    <property type="entry name" value="NAD kinase/diacylglycerol kinase-like"/>
    <property type="match status" value="1"/>
</dbReference>
<reference evidence="7 8" key="1">
    <citation type="submission" date="2019-02" db="EMBL/GenBank/DDBJ databases">
        <title>Deep-cultivation of Planctomycetes and their phenomic and genomic characterization uncovers novel biology.</title>
        <authorList>
            <person name="Wiegand S."/>
            <person name="Jogler M."/>
            <person name="Boedeker C."/>
            <person name="Pinto D."/>
            <person name="Vollmers J."/>
            <person name="Rivas-Marin E."/>
            <person name="Kohn T."/>
            <person name="Peeters S.H."/>
            <person name="Heuer A."/>
            <person name="Rast P."/>
            <person name="Oberbeckmann S."/>
            <person name="Bunk B."/>
            <person name="Jeske O."/>
            <person name="Meyerdierks A."/>
            <person name="Storesund J.E."/>
            <person name="Kallscheuer N."/>
            <person name="Luecker S."/>
            <person name="Lage O.M."/>
            <person name="Pohl T."/>
            <person name="Merkel B.J."/>
            <person name="Hornburger P."/>
            <person name="Mueller R.-W."/>
            <person name="Bruemmer F."/>
            <person name="Labrenz M."/>
            <person name="Spormann A.M."/>
            <person name="Op den Camp H."/>
            <person name="Overmann J."/>
            <person name="Amann R."/>
            <person name="Jetten M.S.M."/>
            <person name="Mascher T."/>
            <person name="Medema M.H."/>
            <person name="Devos D.P."/>
            <person name="Kaster A.-K."/>
            <person name="Ovreas L."/>
            <person name="Rohde M."/>
            <person name="Galperin M.Y."/>
            <person name="Jogler C."/>
        </authorList>
    </citation>
    <scope>NUCLEOTIDE SEQUENCE [LARGE SCALE GENOMIC DNA]</scope>
    <source>
        <strain evidence="7 8">Pla133</strain>
    </source>
</reference>
<evidence type="ECO:0000256" key="1">
    <source>
        <dbReference type="ARBA" id="ARBA00022679"/>
    </source>
</evidence>
<keyword evidence="6" id="KW-0963">Cytoplasm</keyword>
<evidence type="ECO:0000256" key="2">
    <source>
        <dbReference type="ARBA" id="ARBA00022777"/>
    </source>
</evidence>
<dbReference type="EMBL" id="CP036287">
    <property type="protein sequence ID" value="QDU67245.1"/>
    <property type="molecule type" value="Genomic_DNA"/>
</dbReference>
<organism evidence="7 8">
    <name type="scientific">Engelhardtia mirabilis</name>
    <dbReference type="NCBI Taxonomy" id="2528011"/>
    <lineage>
        <taxon>Bacteria</taxon>
        <taxon>Pseudomonadati</taxon>
        <taxon>Planctomycetota</taxon>
        <taxon>Planctomycetia</taxon>
        <taxon>Planctomycetia incertae sedis</taxon>
        <taxon>Engelhardtia</taxon>
    </lineage>
</organism>
<feature type="binding site" evidence="6">
    <location>
        <begin position="85"/>
        <end position="86"/>
    </location>
    <ligand>
        <name>NAD(+)</name>
        <dbReference type="ChEBI" id="CHEBI:57540"/>
    </ligand>
</feature>
<dbReference type="GO" id="GO:0003951">
    <property type="term" value="F:NAD+ kinase activity"/>
    <property type="evidence" value="ECO:0007669"/>
    <property type="project" value="UniProtKB-UniRule"/>
</dbReference>